<keyword evidence="1" id="KW-0812">Transmembrane</keyword>
<evidence type="ECO:0000313" key="3">
    <source>
        <dbReference type="Proteomes" id="UP000678513"/>
    </source>
</evidence>
<organism evidence="2 3">
    <name type="scientific">Arachnia rubra</name>
    <dbReference type="NCBI Taxonomy" id="1547448"/>
    <lineage>
        <taxon>Bacteria</taxon>
        <taxon>Bacillati</taxon>
        <taxon>Actinomycetota</taxon>
        <taxon>Actinomycetes</taxon>
        <taxon>Propionibacteriales</taxon>
        <taxon>Propionibacteriaceae</taxon>
        <taxon>Arachnia</taxon>
    </lineage>
</organism>
<keyword evidence="1" id="KW-0472">Membrane</keyword>
<keyword evidence="3" id="KW-1185">Reference proteome</keyword>
<dbReference type="Proteomes" id="UP000678513">
    <property type="component" value="Chromosome"/>
</dbReference>
<proteinExistence type="predicted"/>
<sequence>MNLRDFASTLTRSWLVVAATAVAGLAGGWVVGSAAHAVYSTTSRVMVIAAAVGSPEDAQQMTSLIRSEMSVYQALAQGTEVTERVAAQVTGVTASQVSDATAVGVTDQVLTLTISLPDREQSTVVAKVLADELAVEIQGLHASPSLVQARAVTAPVKEVSSGVSRGASVAAGGVLGVAAGLIIVWGIASLRPMVASGGALAAEGRLVLRGEADDRAFQQLAAVLSQRLRESGSSGVVLVGTGERVNLGPWSRGLGEQLGAEATAVTAAPNGADPVALRAVSGGEVTVLVADRRDPLREVQETSNLLEAAGADLVAYLVVSDARA</sequence>
<keyword evidence="1" id="KW-1133">Transmembrane helix</keyword>
<evidence type="ECO:0008006" key="4">
    <source>
        <dbReference type="Google" id="ProtNLM"/>
    </source>
</evidence>
<evidence type="ECO:0000256" key="1">
    <source>
        <dbReference type="SAM" id="Phobius"/>
    </source>
</evidence>
<feature type="transmembrane region" description="Helical" evidence="1">
    <location>
        <begin position="167"/>
        <end position="188"/>
    </location>
</feature>
<name>A0ABX7Y244_9ACTN</name>
<gene>
    <name evidence="2" type="ORF">J5A65_09805</name>
</gene>
<dbReference type="EMBL" id="CP072384">
    <property type="protein sequence ID" value="QUC07237.1"/>
    <property type="molecule type" value="Genomic_DNA"/>
</dbReference>
<dbReference type="RefSeq" id="WP_212321563.1">
    <property type="nucleotide sequence ID" value="NZ_AP024463.1"/>
</dbReference>
<reference evidence="2 3" key="1">
    <citation type="submission" date="2021-03" db="EMBL/GenBank/DDBJ databases">
        <title>Human Oral Microbial Genomes.</title>
        <authorList>
            <person name="Johnston C.D."/>
            <person name="Chen T."/>
            <person name="Dewhirst F.E."/>
        </authorList>
    </citation>
    <scope>NUCLEOTIDE SEQUENCE [LARGE SCALE GENOMIC DNA]</scope>
    <source>
        <strain evidence="2 3">DSMZ 100122</strain>
    </source>
</reference>
<protein>
    <recommendedName>
        <fullName evidence="4">Capsular polysaccharide biosynthesis protein</fullName>
    </recommendedName>
</protein>
<evidence type="ECO:0000313" key="2">
    <source>
        <dbReference type="EMBL" id="QUC07237.1"/>
    </source>
</evidence>
<accession>A0ABX7Y244</accession>